<dbReference type="InterPro" id="IPR047324">
    <property type="entry name" value="LbH_gamma_CA-like"/>
</dbReference>
<gene>
    <name evidence="1" type="ORF">ASZ90_018014</name>
</gene>
<dbReference type="EMBL" id="LNQE01001845">
    <property type="protein sequence ID" value="KUG04523.1"/>
    <property type="molecule type" value="Genomic_DNA"/>
</dbReference>
<proteinExistence type="predicted"/>
<evidence type="ECO:0000313" key="1">
    <source>
        <dbReference type="EMBL" id="KUG04523.1"/>
    </source>
</evidence>
<protein>
    <submittedName>
        <fullName evidence="1">Carbonic anhydrase, family 3</fullName>
    </submittedName>
</protein>
<sequence>MAIYEFEGNRPEISDSAYIHPTASIIGNVLIGDQCFIGPGAVIRADYGKVCLGSGCAVEDNCIIHSEPGSIVIMENDIIIGHGAIVHGPCLIKNNVIVGMGSIISTGCEIGSYGFLAAGSVLLPGQHIPERTMAAGNPALPKKPLDEKLLYYSEKAPALYRELAGRYIKSLRLINS</sequence>
<dbReference type="CDD" id="cd04645">
    <property type="entry name" value="LbH_gamma_CA_like"/>
    <property type="match status" value="1"/>
</dbReference>
<dbReference type="PANTHER" id="PTHR13061:SF29">
    <property type="entry name" value="GAMMA CARBONIC ANHYDRASE-LIKE 1, MITOCHONDRIAL-RELATED"/>
    <property type="match status" value="1"/>
</dbReference>
<dbReference type="InterPro" id="IPR011004">
    <property type="entry name" value="Trimer_LpxA-like_sf"/>
</dbReference>
<name>A0A0W8E7B0_9ZZZZ</name>
<dbReference type="PANTHER" id="PTHR13061">
    <property type="entry name" value="DYNACTIN SUBUNIT P25"/>
    <property type="match status" value="1"/>
</dbReference>
<accession>A0A0W8E7B0</accession>
<reference evidence="1" key="1">
    <citation type="journal article" date="2015" name="Proc. Natl. Acad. Sci. U.S.A.">
        <title>Networks of energetic and metabolic interactions define dynamics in microbial communities.</title>
        <authorList>
            <person name="Embree M."/>
            <person name="Liu J.K."/>
            <person name="Al-Bassam M.M."/>
            <person name="Zengler K."/>
        </authorList>
    </citation>
    <scope>NUCLEOTIDE SEQUENCE</scope>
</reference>
<dbReference type="SUPFAM" id="SSF51161">
    <property type="entry name" value="Trimeric LpxA-like enzymes"/>
    <property type="match status" value="1"/>
</dbReference>
<dbReference type="Pfam" id="PF00132">
    <property type="entry name" value="Hexapep"/>
    <property type="match status" value="1"/>
</dbReference>
<organism evidence="1">
    <name type="scientific">hydrocarbon metagenome</name>
    <dbReference type="NCBI Taxonomy" id="938273"/>
    <lineage>
        <taxon>unclassified sequences</taxon>
        <taxon>metagenomes</taxon>
        <taxon>ecological metagenomes</taxon>
    </lineage>
</organism>
<dbReference type="AlphaFoldDB" id="A0A0W8E7B0"/>
<dbReference type="InterPro" id="IPR001451">
    <property type="entry name" value="Hexapep"/>
</dbReference>
<comment type="caution">
    <text evidence="1">The sequence shown here is derived from an EMBL/GenBank/DDBJ whole genome shotgun (WGS) entry which is preliminary data.</text>
</comment>
<dbReference type="Gene3D" id="2.160.10.10">
    <property type="entry name" value="Hexapeptide repeat proteins"/>
    <property type="match status" value="1"/>
</dbReference>
<dbReference type="InterPro" id="IPR050484">
    <property type="entry name" value="Transf_Hexapept/Carb_Anhydrase"/>
</dbReference>